<dbReference type="InterPro" id="IPR043502">
    <property type="entry name" value="DNA/RNA_pol_sf"/>
</dbReference>
<keyword evidence="3" id="KW-1185">Reference proteome</keyword>
<organism evidence="2 3">
    <name type="scientific">Pleurodeles waltl</name>
    <name type="common">Iberian ribbed newt</name>
    <dbReference type="NCBI Taxonomy" id="8319"/>
    <lineage>
        <taxon>Eukaryota</taxon>
        <taxon>Metazoa</taxon>
        <taxon>Chordata</taxon>
        <taxon>Craniata</taxon>
        <taxon>Vertebrata</taxon>
        <taxon>Euteleostomi</taxon>
        <taxon>Amphibia</taxon>
        <taxon>Batrachia</taxon>
        <taxon>Caudata</taxon>
        <taxon>Salamandroidea</taxon>
        <taxon>Salamandridae</taxon>
        <taxon>Pleurodelinae</taxon>
        <taxon>Pleurodeles</taxon>
    </lineage>
</organism>
<dbReference type="SUPFAM" id="SSF56672">
    <property type="entry name" value="DNA/RNA polymerases"/>
    <property type="match status" value="1"/>
</dbReference>
<evidence type="ECO:0000259" key="1">
    <source>
        <dbReference type="PROSITE" id="PS50878"/>
    </source>
</evidence>
<name>A0AAV7RBV8_PLEWA</name>
<dbReference type="PANTHER" id="PTHR19446">
    <property type="entry name" value="REVERSE TRANSCRIPTASES"/>
    <property type="match status" value="1"/>
</dbReference>
<evidence type="ECO:0000313" key="3">
    <source>
        <dbReference type="Proteomes" id="UP001066276"/>
    </source>
</evidence>
<comment type="caution">
    <text evidence="2">The sequence shown here is derived from an EMBL/GenBank/DDBJ whole genome shotgun (WGS) entry which is preliminary data.</text>
</comment>
<dbReference type="InterPro" id="IPR000477">
    <property type="entry name" value="RT_dom"/>
</dbReference>
<proteinExistence type="predicted"/>
<gene>
    <name evidence="2" type="ORF">NDU88_002739</name>
</gene>
<reference evidence="2" key="1">
    <citation type="journal article" date="2022" name="bioRxiv">
        <title>Sequencing and chromosome-scale assembly of the giantPleurodeles waltlgenome.</title>
        <authorList>
            <person name="Brown T."/>
            <person name="Elewa A."/>
            <person name="Iarovenko S."/>
            <person name="Subramanian E."/>
            <person name="Araus A.J."/>
            <person name="Petzold A."/>
            <person name="Susuki M."/>
            <person name="Suzuki K.-i.T."/>
            <person name="Hayashi T."/>
            <person name="Toyoda A."/>
            <person name="Oliveira C."/>
            <person name="Osipova E."/>
            <person name="Leigh N.D."/>
            <person name="Simon A."/>
            <person name="Yun M.H."/>
        </authorList>
    </citation>
    <scope>NUCLEOTIDE SEQUENCE</scope>
    <source>
        <strain evidence="2">20211129_DDA</strain>
        <tissue evidence="2">Liver</tissue>
    </source>
</reference>
<dbReference type="PROSITE" id="PS50878">
    <property type="entry name" value="RT_POL"/>
    <property type="match status" value="1"/>
</dbReference>
<sequence length="344" mass="39401">MFPNAAIDRLAEIFNACLRHRHYPKAWKEAKVIVFPKAEKPLRDPANYRPISMLSGLSKLFKKVILACLSDFASSDNFLAKEKFGFRKEHYTNHQVLRVVDIISHGFNINKSTGVGFLDVVKAFDRVWHRGLIYKLIKLTFSSYLVNLLISYLEEHTFHMAMREEYSTVCPILSGVPQGSILGPFVFNIFTNDIPKDLKKTDLALYADDIAVISQSFSEKEVAKNLEASLSKISGCVERLQTRVLEDIAEQGPMDSYSAPCFARTADIYRDLGIEMLDDPLRKLNVKFYYRDLGIEMLDDHLRKLNVKFYKGMDKKENPLIKKLADISANPFDRYPRPITALTM</sequence>
<dbReference type="Proteomes" id="UP001066276">
    <property type="component" value="Chromosome 5"/>
</dbReference>
<dbReference type="AlphaFoldDB" id="A0AAV7RBV8"/>
<dbReference type="EMBL" id="JANPWB010000009">
    <property type="protein sequence ID" value="KAJ1149941.1"/>
    <property type="molecule type" value="Genomic_DNA"/>
</dbReference>
<evidence type="ECO:0000313" key="2">
    <source>
        <dbReference type="EMBL" id="KAJ1149941.1"/>
    </source>
</evidence>
<dbReference type="CDD" id="cd01650">
    <property type="entry name" value="RT_nLTR_like"/>
    <property type="match status" value="1"/>
</dbReference>
<accession>A0AAV7RBV8</accession>
<protein>
    <recommendedName>
        <fullName evidence="1">Reverse transcriptase domain-containing protein</fullName>
    </recommendedName>
</protein>
<dbReference type="Pfam" id="PF00078">
    <property type="entry name" value="RVT_1"/>
    <property type="match status" value="1"/>
</dbReference>
<feature type="domain" description="Reverse transcriptase" evidence="1">
    <location>
        <begin position="16"/>
        <end position="276"/>
    </location>
</feature>